<dbReference type="GeneID" id="25400626"/>
<name>A0A0F7FG44_9CREN</name>
<dbReference type="Proteomes" id="UP000067434">
    <property type="component" value="Chromosome"/>
</dbReference>
<keyword evidence="2" id="KW-1185">Reference proteome</keyword>
<dbReference type="RefSeq" id="WP_052883362.1">
    <property type="nucleotide sequence ID" value="NZ_CP009961.1"/>
</dbReference>
<dbReference type="HOGENOM" id="CLU_1922906_0_0_2"/>
<reference evidence="1 2" key="1">
    <citation type="journal article" date="2015" name="Stand. Genomic Sci.">
        <title>Complete genome sequence of and proposal of Thermofilum uzonense sp. nov. a novel hyperthermophilic crenarchaeon and emended description of the genus Thermofilum.</title>
        <authorList>
            <person name="Toshchakov S.V."/>
            <person name="Korzhenkov A.A."/>
            <person name="Samarov N.I."/>
            <person name="Mazunin I.O."/>
            <person name="Mozhey O.I."/>
            <person name="Shmyr I.S."/>
            <person name="Derbikova K.S."/>
            <person name="Taranov E.A."/>
            <person name="Dominova I.N."/>
            <person name="Bonch-Osmolovskaya E.A."/>
            <person name="Patrushev M.V."/>
            <person name="Podosokorskaya O.A."/>
            <person name="Kublanov I.V."/>
        </authorList>
    </citation>
    <scope>NUCLEOTIDE SEQUENCE [LARGE SCALE GENOMIC DNA]</scope>
    <source>
        <strain evidence="1 2">1807-2</strain>
    </source>
</reference>
<evidence type="ECO:0000313" key="1">
    <source>
        <dbReference type="EMBL" id="AKG38042.1"/>
    </source>
</evidence>
<dbReference type="STRING" id="1550241.MA03_00305"/>
<sequence length="135" mass="15593">MSAKLIRLKRLIDLVHVLNVSPLPLIHHYTLESMHIYFVPVNLGGEPSVIYYYESPQPLQGVYILFNNFSGEIILSNKWVSDSKFLIIPIVEVEAQSFFSPKEFLQEVRKNNLKNREKDKHAKVATTEELLVTQP</sequence>
<protein>
    <submittedName>
        <fullName evidence="1">Uncharacterized protein</fullName>
    </submittedName>
</protein>
<dbReference type="PATRIC" id="fig|1550241.5.peg.60"/>
<organism evidence="1 2">
    <name type="scientific">Infirmifilum uzonense</name>
    <dbReference type="NCBI Taxonomy" id="1550241"/>
    <lineage>
        <taxon>Archaea</taxon>
        <taxon>Thermoproteota</taxon>
        <taxon>Thermoprotei</taxon>
        <taxon>Thermofilales</taxon>
        <taxon>Thermofilaceae</taxon>
        <taxon>Infirmifilum</taxon>
    </lineage>
</organism>
<dbReference type="OrthoDB" id="31023at2157"/>
<dbReference type="EMBL" id="CP009961">
    <property type="protein sequence ID" value="AKG38042.1"/>
    <property type="molecule type" value="Genomic_DNA"/>
</dbReference>
<proteinExistence type="predicted"/>
<dbReference type="KEGG" id="thf:MA03_00305"/>
<accession>A0A0F7FG44</accession>
<gene>
    <name evidence="1" type="ORF">MA03_00305</name>
</gene>
<evidence type="ECO:0000313" key="2">
    <source>
        <dbReference type="Proteomes" id="UP000067434"/>
    </source>
</evidence>
<dbReference type="AlphaFoldDB" id="A0A0F7FG44"/>